<dbReference type="OrthoDB" id="7872545at2"/>
<gene>
    <name evidence="2" type="ORF">SAMN04488138_107207</name>
</gene>
<protein>
    <submittedName>
        <fullName evidence="2">Uncharacterized protein</fullName>
    </submittedName>
</protein>
<accession>A0A1I3T3Q8</accession>
<sequence>MQQFNLKLAFICAVIGMTQSALAQAVCEGEVVFQCATDDADFREQITVCAQDESYHLVRHALETGALYYDTPLVAQASTTWFDWQEGDDLSIELGFWSVDLGEPVTLHARLPWNDMEEAVAMDGEAEMWLQSPHWQQEVNQTFCLSKTVYADTEALWSALGERGPVGLFFSQDVIVPEPGAIDVARVTSQPSAAGLPVYASATPNAATPVWWQLFEGDTVDVIAFEGDFLAVAIPTNGVDTCEISADQLYAPYDGPCATGWVDGAFLERGE</sequence>
<dbReference type="STRING" id="576117.SAMN04488138_107207"/>
<reference evidence="2 3" key="1">
    <citation type="submission" date="2016-10" db="EMBL/GenBank/DDBJ databases">
        <authorList>
            <person name="de Groot N.N."/>
        </authorList>
    </citation>
    <scope>NUCLEOTIDE SEQUENCE [LARGE SCALE GENOMIC DNA]</scope>
    <source>
        <strain evidence="2 3">CGMCC 1.8891</strain>
    </source>
</reference>
<feature type="chain" id="PRO_5010205866" evidence="1">
    <location>
        <begin position="24"/>
        <end position="271"/>
    </location>
</feature>
<dbReference type="AlphaFoldDB" id="A0A1I3T3Q8"/>
<keyword evidence="3" id="KW-1185">Reference proteome</keyword>
<dbReference type="Proteomes" id="UP000183299">
    <property type="component" value="Unassembled WGS sequence"/>
</dbReference>
<evidence type="ECO:0000256" key="1">
    <source>
        <dbReference type="SAM" id="SignalP"/>
    </source>
</evidence>
<feature type="signal peptide" evidence="1">
    <location>
        <begin position="1"/>
        <end position="23"/>
    </location>
</feature>
<evidence type="ECO:0000313" key="3">
    <source>
        <dbReference type="Proteomes" id="UP000183299"/>
    </source>
</evidence>
<organism evidence="2 3">
    <name type="scientific">Celeribacter halophilus</name>
    <dbReference type="NCBI Taxonomy" id="576117"/>
    <lineage>
        <taxon>Bacteria</taxon>
        <taxon>Pseudomonadati</taxon>
        <taxon>Pseudomonadota</taxon>
        <taxon>Alphaproteobacteria</taxon>
        <taxon>Rhodobacterales</taxon>
        <taxon>Roseobacteraceae</taxon>
        <taxon>Celeribacter</taxon>
    </lineage>
</organism>
<name>A0A1I3T3Q8_9RHOB</name>
<dbReference type="GeneID" id="98664929"/>
<keyword evidence="1" id="KW-0732">Signal</keyword>
<dbReference type="EMBL" id="FORY01000007">
    <property type="protein sequence ID" value="SFJ64839.1"/>
    <property type="molecule type" value="Genomic_DNA"/>
</dbReference>
<evidence type="ECO:0000313" key="2">
    <source>
        <dbReference type="EMBL" id="SFJ64839.1"/>
    </source>
</evidence>
<dbReference type="RefSeq" id="WP_066604170.1">
    <property type="nucleotide sequence ID" value="NZ_FORY01000007.1"/>
</dbReference>
<proteinExistence type="predicted"/>